<dbReference type="RefSeq" id="WP_210226626.1">
    <property type="nucleotide sequence ID" value="NZ_CP072800.1"/>
</dbReference>
<proteinExistence type="predicted"/>
<dbReference type="Proteomes" id="UP000672027">
    <property type="component" value="Chromosome"/>
</dbReference>
<organism evidence="3 4">
    <name type="scientific">Candidatus Thiothrix anitrata</name>
    <dbReference type="NCBI Taxonomy" id="2823902"/>
    <lineage>
        <taxon>Bacteria</taxon>
        <taxon>Pseudomonadati</taxon>
        <taxon>Pseudomonadota</taxon>
        <taxon>Gammaproteobacteria</taxon>
        <taxon>Thiotrichales</taxon>
        <taxon>Thiotrichaceae</taxon>
        <taxon>Thiothrix</taxon>
    </lineage>
</organism>
<keyword evidence="1" id="KW-0479">Metal-binding</keyword>
<sequence length="127" mass="14118">MHILALHHVSIIVSDTATALGFYRDLLGLDVDDSRPDLGYPGAWLHINATQQIHLLEVPNPESGLIRPTHGGRDRHLALWCDDLDQLAQRLETANIAYSRSKSGRQALFCRDPDDNAVEIMQRPASA</sequence>
<dbReference type="Gene3D" id="3.10.180.10">
    <property type="entry name" value="2,3-Dihydroxybiphenyl 1,2-Dioxygenase, domain 1"/>
    <property type="match status" value="1"/>
</dbReference>
<evidence type="ECO:0000313" key="3">
    <source>
        <dbReference type="EMBL" id="QTR49798.1"/>
    </source>
</evidence>
<gene>
    <name evidence="3" type="ORF">J8380_16475</name>
</gene>
<evidence type="ECO:0000256" key="1">
    <source>
        <dbReference type="ARBA" id="ARBA00022723"/>
    </source>
</evidence>
<accession>A0ABX7X4P7</accession>
<dbReference type="CDD" id="cd07245">
    <property type="entry name" value="VOC_like"/>
    <property type="match status" value="1"/>
</dbReference>
<dbReference type="InterPro" id="IPR004360">
    <property type="entry name" value="Glyas_Fos-R_dOase_dom"/>
</dbReference>
<dbReference type="Pfam" id="PF00903">
    <property type="entry name" value="Glyoxalase"/>
    <property type="match status" value="1"/>
</dbReference>
<dbReference type="PROSITE" id="PS00934">
    <property type="entry name" value="GLYOXALASE_I_1"/>
    <property type="match status" value="1"/>
</dbReference>
<evidence type="ECO:0000259" key="2">
    <source>
        <dbReference type="PROSITE" id="PS51819"/>
    </source>
</evidence>
<feature type="domain" description="VOC" evidence="2">
    <location>
        <begin position="5"/>
        <end position="123"/>
    </location>
</feature>
<keyword evidence="4" id="KW-1185">Reference proteome</keyword>
<reference evidence="3 4" key="1">
    <citation type="submission" date="2021-04" db="EMBL/GenBank/DDBJ databases">
        <title>Genomics, taxonomy and metabolism of representatives of sulfur bacteria of the genus Thiothrix: Thiothrix fructosivorans QT, Thiothrix unzii A1T and three new species, Thiothrix subterranea sp. nov., Thiothrix litoralis sp. nov. and 'Candidatus Thiothrix anitrata' sp. nov.</title>
        <authorList>
            <person name="Ravin N.V."/>
            <person name="Smolyakov D."/>
            <person name="Rudenko T.S."/>
            <person name="Mardanov A.V."/>
            <person name="Beletsky A.V."/>
            <person name="Markov N.D."/>
            <person name="Fomenkov A.I."/>
            <person name="Roberts R.J."/>
            <person name="Karnachuk O.V."/>
            <person name="Novikov A."/>
            <person name="Grabovich M.Y."/>
        </authorList>
    </citation>
    <scope>NUCLEOTIDE SEQUENCE [LARGE SCALE GENOMIC DNA]</scope>
    <source>
        <strain evidence="3 4">A52</strain>
    </source>
</reference>
<dbReference type="EMBL" id="CP072800">
    <property type="protein sequence ID" value="QTR49798.1"/>
    <property type="molecule type" value="Genomic_DNA"/>
</dbReference>
<name>A0ABX7X4P7_9GAMM</name>
<dbReference type="InterPro" id="IPR018146">
    <property type="entry name" value="Glyoxalase_1_CS"/>
</dbReference>
<dbReference type="InterPro" id="IPR050383">
    <property type="entry name" value="GlyoxalaseI/FosfomycinResist"/>
</dbReference>
<dbReference type="PANTHER" id="PTHR21366:SF22">
    <property type="entry name" value="VOC DOMAIN-CONTAINING PROTEIN"/>
    <property type="match status" value="1"/>
</dbReference>
<dbReference type="InterPro" id="IPR037523">
    <property type="entry name" value="VOC_core"/>
</dbReference>
<dbReference type="PANTHER" id="PTHR21366">
    <property type="entry name" value="GLYOXALASE FAMILY PROTEIN"/>
    <property type="match status" value="1"/>
</dbReference>
<dbReference type="InterPro" id="IPR029068">
    <property type="entry name" value="Glyas_Bleomycin-R_OHBP_Dase"/>
</dbReference>
<evidence type="ECO:0000313" key="4">
    <source>
        <dbReference type="Proteomes" id="UP000672027"/>
    </source>
</evidence>
<protein>
    <submittedName>
        <fullName evidence="3">VOC family protein</fullName>
    </submittedName>
</protein>
<dbReference type="PROSITE" id="PS51819">
    <property type="entry name" value="VOC"/>
    <property type="match status" value="1"/>
</dbReference>
<dbReference type="SUPFAM" id="SSF54593">
    <property type="entry name" value="Glyoxalase/Bleomycin resistance protein/Dihydroxybiphenyl dioxygenase"/>
    <property type="match status" value="1"/>
</dbReference>